<gene>
    <name evidence="2" type="ORF">Voc01_005780</name>
</gene>
<dbReference type="SUPFAM" id="SSF54637">
    <property type="entry name" value="Thioesterase/thiol ester dehydrase-isomerase"/>
    <property type="match status" value="1"/>
</dbReference>
<dbReference type="InterPro" id="IPR029069">
    <property type="entry name" value="HotDog_dom_sf"/>
</dbReference>
<name>A0A8J3ZQE9_9ACTN</name>
<dbReference type="RefSeq" id="WP_239159899.1">
    <property type="nucleotide sequence ID" value="NZ_BOPH01000007.1"/>
</dbReference>
<keyword evidence="3" id="KW-1185">Reference proteome</keyword>
<evidence type="ECO:0000313" key="2">
    <source>
        <dbReference type="EMBL" id="GIJ65661.1"/>
    </source>
</evidence>
<evidence type="ECO:0000313" key="3">
    <source>
        <dbReference type="Proteomes" id="UP000635606"/>
    </source>
</evidence>
<organism evidence="2 3">
    <name type="scientific">Virgisporangium ochraceum</name>
    <dbReference type="NCBI Taxonomy" id="65505"/>
    <lineage>
        <taxon>Bacteria</taxon>
        <taxon>Bacillati</taxon>
        <taxon>Actinomycetota</taxon>
        <taxon>Actinomycetes</taxon>
        <taxon>Micromonosporales</taxon>
        <taxon>Micromonosporaceae</taxon>
        <taxon>Virgisporangium</taxon>
    </lineage>
</organism>
<dbReference type="GO" id="GO:0047617">
    <property type="term" value="F:fatty acyl-CoA hydrolase activity"/>
    <property type="evidence" value="ECO:0007669"/>
    <property type="project" value="TreeGrafter"/>
</dbReference>
<proteinExistence type="predicted"/>
<dbReference type="EMBL" id="BOPH01000007">
    <property type="protein sequence ID" value="GIJ65661.1"/>
    <property type="molecule type" value="Genomic_DNA"/>
</dbReference>
<dbReference type="PANTHER" id="PTHR31793:SF24">
    <property type="entry name" value="LONG-CHAIN ACYL-COA THIOESTERASE FADM"/>
    <property type="match status" value="1"/>
</dbReference>
<evidence type="ECO:0000259" key="1">
    <source>
        <dbReference type="Pfam" id="PF03061"/>
    </source>
</evidence>
<dbReference type="CDD" id="cd00586">
    <property type="entry name" value="4HBT"/>
    <property type="match status" value="1"/>
</dbReference>
<comment type="caution">
    <text evidence="2">The sequence shown here is derived from an EMBL/GenBank/DDBJ whole genome shotgun (WGS) entry which is preliminary data.</text>
</comment>
<accession>A0A8J3ZQE9</accession>
<dbReference type="Proteomes" id="UP000635606">
    <property type="component" value="Unassembled WGS sequence"/>
</dbReference>
<dbReference type="AlphaFoldDB" id="A0A8J3ZQE9"/>
<dbReference type="PANTHER" id="PTHR31793">
    <property type="entry name" value="4-HYDROXYBENZOYL-COA THIOESTERASE FAMILY MEMBER"/>
    <property type="match status" value="1"/>
</dbReference>
<feature type="domain" description="Thioesterase" evidence="1">
    <location>
        <begin position="15"/>
        <end position="92"/>
    </location>
</feature>
<reference evidence="2" key="1">
    <citation type="submission" date="2021-01" db="EMBL/GenBank/DDBJ databases">
        <title>Whole genome shotgun sequence of Virgisporangium ochraceum NBRC 16418.</title>
        <authorList>
            <person name="Komaki H."/>
            <person name="Tamura T."/>
        </authorList>
    </citation>
    <scope>NUCLEOTIDE SEQUENCE</scope>
    <source>
        <strain evidence="2">NBRC 16418</strain>
    </source>
</reference>
<sequence length="134" mass="15008">MIEYVDVHFDDLDLMGIVHNARYAVIIERAISAFWIRRGFPFDSSKGLLAVAEFTINYRVPVTRVGPVGVEFWIDHLGTSSAVYGYRVVSDGVVHADGKRVMIQLDPTTRRPAPWPAETRAVAEELTKEPAHQG</sequence>
<dbReference type="InterPro" id="IPR006683">
    <property type="entry name" value="Thioestr_dom"/>
</dbReference>
<dbReference type="Pfam" id="PF03061">
    <property type="entry name" value="4HBT"/>
    <property type="match status" value="1"/>
</dbReference>
<dbReference type="InterPro" id="IPR050563">
    <property type="entry name" value="4-hydroxybenzoyl-CoA_TE"/>
</dbReference>
<protein>
    <submittedName>
        <fullName evidence="2">Thioesterase</fullName>
    </submittedName>
</protein>
<dbReference type="Gene3D" id="3.10.129.10">
    <property type="entry name" value="Hotdog Thioesterase"/>
    <property type="match status" value="1"/>
</dbReference>